<reference evidence="1 2" key="1">
    <citation type="submission" date="2021-07" db="EMBL/GenBank/DDBJ databases">
        <title>Paenibacillus radiodurans sp. nov., isolated from the southeastern edge of Tengger Desert.</title>
        <authorList>
            <person name="Zhang G."/>
        </authorList>
    </citation>
    <scope>NUCLEOTIDE SEQUENCE [LARGE SCALE GENOMIC DNA]</scope>
    <source>
        <strain evidence="1 2">CCM 7311</strain>
    </source>
</reference>
<accession>A0ABS7C6L0</accession>
<protein>
    <submittedName>
        <fullName evidence="1">Sugar ABC transporter substrate-binding protein</fullName>
    </submittedName>
</protein>
<keyword evidence="2" id="KW-1185">Reference proteome</keyword>
<dbReference type="EMBL" id="JAHZIK010000598">
    <property type="protein sequence ID" value="MBW7456522.1"/>
    <property type="molecule type" value="Genomic_DNA"/>
</dbReference>
<evidence type="ECO:0000313" key="2">
    <source>
        <dbReference type="Proteomes" id="UP001519887"/>
    </source>
</evidence>
<comment type="caution">
    <text evidence="1">The sequence shown here is derived from an EMBL/GenBank/DDBJ whole genome shotgun (WGS) entry which is preliminary data.</text>
</comment>
<evidence type="ECO:0000313" key="1">
    <source>
        <dbReference type="EMBL" id="MBW7456522.1"/>
    </source>
</evidence>
<name>A0ABS7C6L0_9BACL</name>
<proteinExistence type="predicted"/>
<gene>
    <name evidence="1" type="ORF">K0U00_21015</name>
</gene>
<organism evidence="1 2">
    <name type="scientific">Paenibacillus sepulcri</name>
    <dbReference type="NCBI Taxonomy" id="359917"/>
    <lineage>
        <taxon>Bacteria</taxon>
        <taxon>Bacillati</taxon>
        <taxon>Bacillota</taxon>
        <taxon>Bacilli</taxon>
        <taxon>Bacillales</taxon>
        <taxon>Paenibacillaceae</taxon>
        <taxon>Paenibacillus</taxon>
    </lineage>
</organism>
<feature type="non-terminal residue" evidence="1">
    <location>
        <position position="1"/>
    </location>
</feature>
<dbReference type="Proteomes" id="UP001519887">
    <property type="component" value="Unassembled WGS sequence"/>
</dbReference>
<sequence length="65" mass="7047">ADAYVQTVGEANKIFLDAQQYGIVSPFTAKKTDLVWTYGEQALKLPLSGEGDLQAALKDLASKMQ</sequence>